<dbReference type="STRING" id="574566.I0Z0P6"/>
<dbReference type="FunFam" id="3.30.40.10:FF:000019">
    <property type="entry name" value="RBR-type E3 ubiquitin transferase"/>
    <property type="match status" value="1"/>
</dbReference>
<comment type="function">
    <text evidence="2">Might act as an E3 ubiquitin-protein ligase, or as part of E3 complex, which accepts ubiquitin from specific E2 ubiquitin-conjugating enzymes and then transfers it to substrates.</text>
</comment>
<gene>
    <name evidence="11" type="ORF">COCSUDRAFT_14821</name>
</gene>
<name>I0Z0P6_COCSC</name>
<dbReference type="InterPro" id="IPR031127">
    <property type="entry name" value="E3_UB_ligase_RBR"/>
</dbReference>
<keyword evidence="8" id="KW-0833">Ubl conjugation pathway</keyword>
<dbReference type="GeneID" id="17042213"/>
<dbReference type="RefSeq" id="XP_005648759.1">
    <property type="nucleotide sequence ID" value="XM_005648702.1"/>
</dbReference>
<keyword evidence="6" id="KW-0677">Repeat</keyword>
<evidence type="ECO:0000256" key="9">
    <source>
        <dbReference type="ARBA" id="ARBA00022833"/>
    </source>
</evidence>
<comment type="catalytic activity">
    <reaction evidence="1">
        <text>[E2 ubiquitin-conjugating enzyme]-S-ubiquitinyl-L-cysteine + [acceptor protein]-L-lysine = [E2 ubiquitin-conjugating enzyme]-L-cysteine + [acceptor protein]-N(6)-ubiquitinyl-L-lysine.</text>
        <dbReference type="EC" id="2.3.2.31"/>
    </reaction>
</comment>
<keyword evidence="9" id="KW-0862">Zinc</keyword>
<dbReference type="Pfam" id="PF01485">
    <property type="entry name" value="IBR"/>
    <property type="match status" value="1"/>
</dbReference>
<dbReference type="Pfam" id="PF22191">
    <property type="entry name" value="IBR_1"/>
    <property type="match status" value="1"/>
</dbReference>
<dbReference type="GO" id="GO:0008270">
    <property type="term" value="F:zinc ion binding"/>
    <property type="evidence" value="ECO:0007669"/>
    <property type="project" value="UniProtKB-KW"/>
</dbReference>
<dbReference type="Pfam" id="PF21235">
    <property type="entry name" value="UBA_ARI1"/>
    <property type="match status" value="1"/>
</dbReference>
<dbReference type="InterPro" id="IPR044066">
    <property type="entry name" value="TRIAD_supradom"/>
</dbReference>
<keyword evidence="5" id="KW-0479">Metal-binding</keyword>
<evidence type="ECO:0000256" key="3">
    <source>
        <dbReference type="ARBA" id="ARBA00012251"/>
    </source>
</evidence>
<dbReference type="Proteomes" id="UP000007264">
    <property type="component" value="Unassembled WGS sequence"/>
</dbReference>
<keyword evidence="4" id="KW-0808">Transferase</keyword>
<dbReference type="CDD" id="cd16773">
    <property type="entry name" value="RING-HC_RBR_TRIAD1"/>
    <property type="match status" value="1"/>
</dbReference>
<dbReference type="Gene3D" id="3.30.40.10">
    <property type="entry name" value="Zinc/RING finger domain, C3HC4 (zinc finger)"/>
    <property type="match status" value="1"/>
</dbReference>
<dbReference type="EC" id="2.3.2.31" evidence="3"/>
<dbReference type="eggNOG" id="KOG1815">
    <property type="taxonomic scope" value="Eukaryota"/>
</dbReference>
<dbReference type="KEGG" id="csl:COCSUDRAFT_14821"/>
<keyword evidence="7" id="KW-0863">Zinc-finger</keyword>
<dbReference type="Pfam" id="PF19422">
    <property type="entry name" value="Ariadne"/>
    <property type="match status" value="1"/>
</dbReference>
<dbReference type="InterPro" id="IPR013083">
    <property type="entry name" value="Znf_RING/FYVE/PHD"/>
</dbReference>
<dbReference type="InterPro" id="IPR045840">
    <property type="entry name" value="Ariadne"/>
</dbReference>
<evidence type="ECO:0000256" key="6">
    <source>
        <dbReference type="ARBA" id="ARBA00022737"/>
    </source>
</evidence>
<sequence>MPSFLQDMGLGVQENALQDVMGIMGCSKSTARTLLMHFRWSTETLFGVLAEREKDELYKLASVTSRSTDGPSCSGKQRSWEEVACGCCFCDVPRKETTDMGCGHIFCNDCWSQHCRVQIKDGRSRKLPCMGVKCGAACDEEKVRQLIGDDPDLLAKFDRSLLESYVEDNALVRWCPSVPHCGRAIRVEGELHCEPECTCGLRFCFACGEDPHSPCTCDMWKQWKEKCHDDSETKNWLTANTKPCPKCGKPVEKNGGCNLVMCTCRQAFCWLCGAATGMSHTWTEISGHSCGRYKEDVDRRIGEAQRNVKRYMHYYTRWEAHMKSSKAEAQTRRSIQEKIVALEENTSLLKDYSWLSQAQEQLFHARRVLGYSYAYAYYMFGNVMFREEITPEQNTINQNLFEDQQQQLEVEVERLSGLVEMGPERIEKVEEQLRLQVINSTINIDKRLVNLYQLIENDLLGSLQFSTGYIAPYGVSFSPLSHPLHTCPLHAALAQPLQLVDRN</sequence>
<dbReference type="CDD" id="cd22586">
    <property type="entry name" value="Rcat_RBR_ARI1-like"/>
    <property type="match status" value="1"/>
</dbReference>
<dbReference type="SUPFAM" id="SSF57850">
    <property type="entry name" value="RING/U-box"/>
    <property type="match status" value="3"/>
</dbReference>
<dbReference type="OrthoDB" id="10009520at2759"/>
<dbReference type="EMBL" id="AGSI01000006">
    <property type="protein sequence ID" value="EIE24215.1"/>
    <property type="molecule type" value="Genomic_DNA"/>
</dbReference>
<dbReference type="PANTHER" id="PTHR11685">
    <property type="entry name" value="RBR FAMILY RING FINGER AND IBR DOMAIN-CONTAINING"/>
    <property type="match status" value="1"/>
</dbReference>
<dbReference type="InterPro" id="IPR002867">
    <property type="entry name" value="IBR_dom"/>
</dbReference>
<evidence type="ECO:0000256" key="4">
    <source>
        <dbReference type="ARBA" id="ARBA00022679"/>
    </source>
</evidence>
<accession>I0Z0P6</accession>
<reference evidence="11 12" key="1">
    <citation type="journal article" date="2012" name="Genome Biol.">
        <title>The genome of the polar eukaryotic microalga coccomyxa subellipsoidea reveals traits of cold adaptation.</title>
        <authorList>
            <person name="Blanc G."/>
            <person name="Agarkova I."/>
            <person name="Grimwood J."/>
            <person name="Kuo A."/>
            <person name="Brueggeman A."/>
            <person name="Dunigan D."/>
            <person name="Gurnon J."/>
            <person name="Ladunga I."/>
            <person name="Lindquist E."/>
            <person name="Lucas S."/>
            <person name="Pangilinan J."/>
            <person name="Proschold T."/>
            <person name="Salamov A."/>
            <person name="Schmutz J."/>
            <person name="Weeks D."/>
            <person name="Yamada T."/>
            <person name="Claverie J.M."/>
            <person name="Grigoriev I."/>
            <person name="Van Etten J."/>
            <person name="Lomsadze A."/>
            <person name="Borodovsky M."/>
        </authorList>
    </citation>
    <scope>NUCLEOTIDE SEQUENCE [LARGE SCALE GENOMIC DNA]</scope>
    <source>
        <strain evidence="11 12">C-169</strain>
    </source>
</reference>
<comment type="caution">
    <text evidence="11">The sequence shown here is derived from an EMBL/GenBank/DDBJ whole genome shotgun (WGS) entry which is preliminary data.</text>
</comment>
<evidence type="ECO:0000256" key="8">
    <source>
        <dbReference type="ARBA" id="ARBA00022786"/>
    </source>
</evidence>
<keyword evidence="12" id="KW-1185">Reference proteome</keyword>
<evidence type="ECO:0000256" key="5">
    <source>
        <dbReference type="ARBA" id="ARBA00022723"/>
    </source>
</evidence>
<dbReference type="PROSITE" id="PS51873">
    <property type="entry name" value="TRIAD"/>
    <property type="match status" value="1"/>
</dbReference>
<dbReference type="InterPro" id="IPR048962">
    <property type="entry name" value="ARIH1-like_UBL"/>
</dbReference>
<evidence type="ECO:0000256" key="7">
    <source>
        <dbReference type="ARBA" id="ARBA00022771"/>
    </source>
</evidence>
<evidence type="ECO:0000313" key="11">
    <source>
        <dbReference type="EMBL" id="EIE24215.1"/>
    </source>
</evidence>
<proteinExistence type="predicted"/>
<feature type="domain" description="RING-type" evidence="10">
    <location>
        <begin position="81"/>
        <end position="294"/>
    </location>
</feature>
<dbReference type="AlphaFoldDB" id="I0Z0P6"/>
<dbReference type="Gene3D" id="1.20.120.1750">
    <property type="match status" value="1"/>
</dbReference>
<dbReference type="GO" id="GO:0016567">
    <property type="term" value="P:protein ubiquitination"/>
    <property type="evidence" value="ECO:0007669"/>
    <property type="project" value="InterPro"/>
</dbReference>
<dbReference type="GO" id="GO:0061630">
    <property type="term" value="F:ubiquitin protein ligase activity"/>
    <property type="evidence" value="ECO:0007669"/>
    <property type="project" value="UniProtKB-EC"/>
</dbReference>
<protein>
    <recommendedName>
        <fullName evidence="3">RBR-type E3 ubiquitin transferase</fullName>
        <ecNumber evidence="3">2.3.2.31</ecNumber>
    </recommendedName>
</protein>
<dbReference type="SMART" id="SM00647">
    <property type="entry name" value="IBR"/>
    <property type="match status" value="2"/>
</dbReference>
<dbReference type="CDD" id="cd20346">
    <property type="entry name" value="BRcat_RBR_ANKIB1"/>
    <property type="match status" value="1"/>
</dbReference>
<evidence type="ECO:0000313" key="12">
    <source>
        <dbReference type="Proteomes" id="UP000007264"/>
    </source>
</evidence>
<organism evidence="11 12">
    <name type="scientific">Coccomyxa subellipsoidea (strain C-169)</name>
    <name type="common">Green microalga</name>
    <dbReference type="NCBI Taxonomy" id="574566"/>
    <lineage>
        <taxon>Eukaryota</taxon>
        <taxon>Viridiplantae</taxon>
        <taxon>Chlorophyta</taxon>
        <taxon>core chlorophytes</taxon>
        <taxon>Trebouxiophyceae</taxon>
        <taxon>Trebouxiophyceae incertae sedis</taxon>
        <taxon>Coccomyxaceae</taxon>
        <taxon>Coccomyxa</taxon>
        <taxon>Coccomyxa subellipsoidea</taxon>
    </lineage>
</organism>
<evidence type="ECO:0000256" key="2">
    <source>
        <dbReference type="ARBA" id="ARBA00003976"/>
    </source>
</evidence>
<evidence type="ECO:0000256" key="1">
    <source>
        <dbReference type="ARBA" id="ARBA00001798"/>
    </source>
</evidence>
<evidence type="ECO:0000259" key="10">
    <source>
        <dbReference type="PROSITE" id="PS51873"/>
    </source>
</evidence>